<sequence length="282" mass="32294">MHHHNHYYGHAHIMARYAGLDDAAPPRIRGYLQHGWNVADGFNPTHEFFDGATRFVWSPDVAQRGYALGRRNYHVVGSPWLYLQELEPTLGLFDEDNGKPIEREGTLWFLFHGWEGGKIHGDHQRLIDEIRETEDGPVTFSLYYTEYDRPEVRNRYLDAGFDVISFGRRGFSYLGTDPDFLYKQLAAIRRHRRVAANRLSSAILYGASAGCEVAVYGDPMLMDGEDARFGGNARVERQWPELIGKDIDQNAAAQITRHELGADFRLTPYEVRHTMFDGSTND</sequence>
<dbReference type="EMBL" id="JABENB010000002">
    <property type="protein sequence ID" value="NNG40187.1"/>
    <property type="molecule type" value="Genomic_DNA"/>
</dbReference>
<dbReference type="AlphaFoldDB" id="A0A849AK25"/>
<evidence type="ECO:0000313" key="1">
    <source>
        <dbReference type="EMBL" id="NNG40187.1"/>
    </source>
</evidence>
<comment type="caution">
    <text evidence="1">The sequence shown here is derived from an EMBL/GenBank/DDBJ whole genome shotgun (WGS) entry which is preliminary data.</text>
</comment>
<dbReference type="Proteomes" id="UP000557772">
    <property type="component" value="Unassembled WGS sequence"/>
</dbReference>
<dbReference type="RefSeq" id="WP_171156239.1">
    <property type="nucleotide sequence ID" value="NZ_JABENB010000002.1"/>
</dbReference>
<proteinExistence type="predicted"/>
<protein>
    <submittedName>
        <fullName evidence="1">Uncharacterized protein</fullName>
    </submittedName>
</protein>
<reference evidence="1 2" key="1">
    <citation type="submission" date="2020-05" db="EMBL/GenBank/DDBJ databases">
        <title>Flexivirga sp. ID2601S isolated from air conditioner.</title>
        <authorList>
            <person name="Kim D.H."/>
        </authorList>
    </citation>
    <scope>NUCLEOTIDE SEQUENCE [LARGE SCALE GENOMIC DNA]</scope>
    <source>
        <strain evidence="1 2">ID2601S</strain>
    </source>
</reference>
<gene>
    <name evidence="1" type="ORF">HJ588_13020</name>
</gene>
<accession>A0A849AK25</accession>
<organism evidence="1 2">
    <name type="scientific">Flexivirga aerilata</name>
    <dbReference type="NCBI Taxonomy" id="1656889"/>
    <lineage>
        <taxon>Bacteria</taxon>
        <taxon>Bacillati</taxon>
        <taxon>Actinomycetota</taxon>
        <taxon>Actinomycetes</taxon>
        <taxon>Micrococcales</taxon>
        <taxon>Dermacoccaceae</taxon>
        <taxon>Flexivirga</taxon>
    </lineage>
</organism>
<keyword evidence="2" id="KW-1185">Reference proteome</keyword>
<name>A0A849AK25_9MICO</name>
<evidence type="ECO:0000313" key="2">
    <source>
        <dbReference type="Proteomes" id="UP000557772"/>
    </source>
</evidence>